<evidence type="ECO:0000256" key="1">
    <source>
        <dbReference type="SAM" id="Phobius"/>
    </source>
</evidence>
<organism evidence="2 3">
    <name type="scientific">Paenibacillus chartarius</name>
    <dbReference type="NCBI Taxonomy" id="747481"/>
    <lineage>
        <taxon>Bacteria</taxon>
        <taxon>Bacillati</taxon>
        <taxon>Bacillota</taxon>
        <taxon>Bacilli</taxon>
        <taxon>Bacillales</taxon>
        <taxon>Paenibacillaceae</taxon>
        <taxon>Paenibacillus</taxon>
    </lineage>
</organism>
<gene>
    <name evidence="2" type="ORF">ACFFK0_06290</name>
</gene>
<evidence type="ECO:0000313" key="2">
    <source>
        <dbReference type="EMBL" id="MFC0212065.1"/>
    </source>
</evidence>
<keyword evidence="3" id="KW-1185">Reference proteome</keyword>
<accession>A0ABV6DHE5</accession>
<evidence type="ECO:0000313" key="3">
    <source>
        <dbReference type="Proteomes" id="UP001589776"/>
    </source>
</evidence>
<sequence>MLSHLILVSIGALTWVWLLERGGFGSSAANSLTIAYIGVVWGIGMLCLVQALLAFSQARKE</sequence>
<dbReference type="Proteomes" id="UP001589776">
    <property type="component" value="Unassembled WGS sequence"/>
</dbReference>
<dbReference type="EMBL" id="JBHLWN010000025">
    <property type="protein sequence ID" value="MFC0212065.1"/>
    <property type="molecule type" value="Genomic_DNA"/>
</dbReference>
<comment type="caution">
    <text evidence="2">The sequence shown here is derived from an EMBL/GenBank/DDBJ whole genome shotgun (WGS) entry which is preliminary data.</text>
</comment>
<keyword evidence="1" id="KW-0472">Membrane</keyword>
<keyword evidence="1" id="KW-0812">Transmembrane</keyword>
<reference evidence="2 3" key="1">
    <citation type="submission" date="2024-09" db="EMBL/GenBank/DDBJ databases">
        <authorList>
            <person name="Sun Q."/>
            <person name="Mori K."/>
        </authorList>
    </citation>
    <scope>NUCLEOTIDE SEQUENCE [LARGE SCALE GENOMIC DNA]</scope>
    <source>
        <strain evidence="2 3">CCM 7759</strain>
    </source>
</reference>
<feature type="transmembrane region" description="Helical" evidence="1">
    <location>
        <begin position="34"/>
        <end position="55"/>
    </location>
</feature>
<dbReference type="RefSeq" id="WP_377469135.1">
    <property type="nucleotide sequence ID" value="NZ_JBHLWN010000025.1"/>
</dbReference>
<keyword evidence="1" id="KW-1133">Transmembrane helix</keyword>
<name>A0ABV6DHE5_9BACL</name>
<protein>
    <submittedName>
        <fullName evidence="2">Uncharacterized protein</fullName>
    </submittedName>
</protein>
<proteinExistence type="predicted"/>